<dbReference type="Proteomes" id="UP000823749">
    <property type="component" value="Chromosome 5"/>
</dbReference>
<evidence type="ECO:0000256" key="1">
    <source>
        <dbReference type="SAM" id="MobiDB-lite"/>
    </source>
</evidence>
<accession>A0AAV6K5L1</accession>
<protein>
    <submittedName>
        <fullName evidence="2">Uncharacterized protein</fullName>
    </submittedName>
</protein>
<feature type="compositionally biased region" description="Basic and acidic residues" evidence="1">
    <location>
        <begin position="11"/>
        <end position="64"/>
    </location>
</feature>
<keyword evidence="3" id="KW-1185">Reference proteome</keyword>
<dbReference type="AlphaFoldDB" id="A0AAV6K5L1"/>
<dbReference type="EMBL" id="JACTNZ010000005">
    <property type="protein sequence ID" value="KAG5547640.1"/>
    <property type="molecule type" value="Genomic_DNA"/>
</dbReference>
<feature type="region of interest" description="Disordered" evidence="1">
    <location>
        <begin position="1"/>
        <end position="103"/>
    </location>
</feature>
<feature type="compositionally biased region" description="Basic and acidic residues" evidence="1">
    <location>
        <begin position="72"/>
        <end position="87"/>
    </location>
</feature>
<gene>
    <name evidence="2" type="ORF">RHGRI_013362</name>
</gene>
<sequence>MNEENTGQEKASSKDSKEEAKAKDKGNNKIDEENTGQEKAKLDFSLNESKEEVKAKDGRNKMDEENTGQEEASLKESKEEVKPKDEGNNEIDEENTGQEKAKLDLSLKVSQEEVEAKDGRIVDKFHGWEEERSQLMYELGAARASMEIYRELLHDLHHHHQP</sequence>
<name>A0AAV6K5L1_9ERIC</name>
<reference evidence="2" key="1">
    <citation type="submission" date="2020-08" db="EMBL/GenBank/DDBJ databases">
        <title>Plant Genome Project.</title>
        <authorList>
            <person name="Zhang R.-G."/>
        </authorList>
    </citation>
    <scope>NUCLEOTIDE SEQUENCE</scope>
    <source>
        <strain evidence="2">WSP0</strain>
        <tissue evidence="2">Leaf</tissue>
    </source>
</reference>
<evidence type="ECO:0000313" key="2">
    <source>
        <dbReference type="EMBL" id="KAG5547640.1"/>
    </source>
</evidence>
<organism evidence="2 3">
    <name type="scientific">Rhododendron griersonianum</name>
    <dbReference type="NCBI Taxonomy" id="479676"/>
    <lineage>
        <taxon>Eukaryota</taxon>
        <taxon>Viridiplantae</taxon>
        <taxon>Streptophyta</taxon>
        <taxon>Embryophyta</taxon>
        <taxon>Tracheophyta</taxon>
        <taxon>Spermatophyta</taxon>
        <taxon>Magnoliopsida</taxon>
        <taxon>eudicotyledons</taxon>
        <taxon>Gunneridae</taxon>
        <taxon>Pentapetalae</taxon>
        <taxon>asterids</taxon>
        <taxon>Ericales</taxon>
        <taxon>Ericaceae</taxon>
        <taxon>Ericoideae</taxon>
        <taxon>Rhodoreae</taxon>
        <taxon>Rhododendron</taxon>
    </lineage>
</organism>
<comment type="caution">
    <text evidence="2">The sequence shown here is derived from an EMBL/GenBank/DDBJ whole genome shotgun (WGS) entry which is preliminary data.</text>
</comment>
<proteinExistence type="predicted"/>
<evidence type="ECO:0000313" key="3">
    <source>
        <dbReference type="Proteomes" id="UP000823749"/>
    </source>
</evidence>